<dbReference type="EMBL" id="HBIW01020823">
    <property type="protein sequence ID" value="CAE0702492.1"/>
    <property type="molecule type" value="Transcribed_RNA"/>
</dbReference>
<evidence type="ECO:0000313" key="6">
    <source>
        <dbReference type="EMBL" id="CAE0702492.1"/>
    </source>
</evidence>
<evidence type="ECO:0008006" key="9">
    <source>
        <dbReference type="Google" id="ProtNLM"/>
    </source>
</evidence>
<dbReference type="PANTHER" id="PTHR43461">
    <property type="entry name" value="TRANSMEMBRANE PROTEIN 256"/>
    <property type="match status" value="1"/>
</dbReference>
<evidence type="ECO:0000256" key="5">
    <source>
        <dbReference type="SAM" id="Phobius"/>
    </source>
</evidence>
<name>A0A7S4A3M5_9STRA</name>
<keyword evidence="3 5" id="KW-1133">Transmembrane helix</keyword>
<gene>
    <name evidence="6" type="ORF">PCAL00307_LOCUS17937</name>
    <name evidence="7" type="ORF">PECAL_3P20630</name>
</gene>
<accession>A0A7S4A3M5</accession>
<dbReference type="OrthoDB" id="269173at2759"/>
<keyword evidence="4 5" id="KW-0472">Membrane</keyword>
<evidence type="ECO:0000256" key="2">
    <source>
        <dbReference type="ARBA" id="ARBA00022692"/>
    </source>
</evidence>
<evidence type="ECO:0000256" key="3">
    <source>
        <dbReference type="ARBA" id="ARBA00022989"/>
    </source>
</evidence>
<dbReference type="AlphaFoldDB" id="A0A7S4A3M5"/>
<keyword evidence="8" id="KW-1185">Reference proteome</keyword>
<dbReference type="EMBL" id="CAKKNE010000003">
    <property type="protein sequence ID" value="CAH0372088.1"/>
    <property type="molecule type" value="Genomic_DNA"/>
</dbReference>
<sequence>MWQVRAAGLLGGSSVAAGAYGAHGLKVSEEYKTIWRTAVQYHQFAAVSLLAAAAVPSARARLVSGVGILAGAAAFSGSNYAVAFYEDRSLAKLGPYGGMSLIGGWLALTVL</sequence>
<dbReference type="GO" id="GO:0016020">
    <property type="term" value="C:membrane"/>
    <property type="evidence" value="ECO:0007669"/>
    <property type="project" value="UniProtKB-SubCell"/>
</dbReference>
<comment type="subcellular location">
    <subcellularLocation>
        <location evidence="1">Membrane</location>
        <topology evidence="1">Multi-pass membrane protein</topology>
    </subcellularLocation>
</comment>
<keyword evidence="2 5" id="KW-0812">Transmembrane</keyword>
<evidence type="ECO:0000313" key="7">
    <source>
        <dbReference type="EMBL" id="CAH0372088.1"/>
    </source>
</evidence>
<evidence type="ECO:0000313" key="8">
    <source>
        <dbReference type="Proteomes" id="UP000789595"/>
    </source>
</evidence>
<organism evidence="6">
    <name type="scientific">Pelagomonas calceolata</name>
    <dbReference type="NCBI Taxonomy" id="35677"/>
    <lineage>
        <taxon>Eukaryota</taxon>
        <taxon>Sar</taxon>
        <taxon>Stramenopiles</taxon>
        <taxon>Ochrophyta</taxon>
        <taxon>Pelagophyceae</taxon>
        <taxon>Pelagomonadales</taxon>
        <taxon>Pelagomonadaceae</taxon>
        <taxon>Pelagomonas</taxon>
    </lineage>
</organism>
<proteinExistence type="predicted"/>
<dbReference type="Proteomes" id="UP000789595">
    <property type="component" value="Unassembled WGS sequence"/>
</dbReference>
<feature type="transmembrane region" description="Helical" evidence="5">
    <location>
        <begin position="62"/>
        <end position="81"/>
    </location>
</feature>
<evidence type="ECO:0000256" key="4">
    <source>
        <dbReference type="ARBA" id="ARBA00023136"/>
    </source>
</evidence>
<reference evidence="6" key="1">
    <citation type="submission" date="2021-01" db="EMBL/GenBank/DDBJ databases">
        <authorList>
            <person name="Corre E."/>
            <person name="Pelletier E."/>
            <person name="Niang G."/>
            <person name="Scheremetjew M."/>
            <person name="Finn R."/>
            <person name="Kale V."/>
            <person name="Holt S."/>
            <person name="Cochrane G."/>
            <person name="Meng A."/>
            <person name="Brown T."/>
            <person name="Cohen L."/>
        </authorList>
    </citation>
    <scope>NUCLEOTIDE SEQUENCE</scope>
    <source>
        <strain evidence="6">CCMP1756</strain>
    </source>
</reference>
<protein>
    <recommendedName>
        <fullName evidence="9">DUF423 domain-containing protein</fullName>
    </recommendedName>
</protein>
<dbReference type="Pfam" id="PF04241">
    <property type="entry name" value="DUF423"/>
    <property type="match status" value="1"/>
</dbReference>
<dbReference type="PANTHER" id="PTHR43461:SF1">
    <property type="entry name" value="TRANSMEMBRANE PROTEIN 256"/>
    <property type="match status" value="1"/>
</dbReference>
<reference evidence="7" key="2">
    <citation type="submission" date="2021-11" db="EMBL/GenBank/DDBJ databases">
        <authorList>
            <consortium name="Genoscope - CEA"/>
            <person name="William W."/>
        </authorList>
    </citation>
    <scope>NUCLEOTIDE SEQUENCE</scope>
</reference>
<evidence type="ECO:0000256" key="1">
    <source>
        <dbReference type="ARBA" id="ARBA00004141"/>
    </source>
</evidence>
<dbReference type="InterPro" id="IPR006696">
    <property type="entry name" value="DUF423"/>
</dbReference>